<accession>A0AAV4ZLA4</accession>
<feature type="transmembrane region" description="Helical" evidence="5">
    <location>
        <begin position="362"/>
        <end position="385"/>
    </location>
</feature>
<dbReference type="SUPFAM" id="SSF103473">
    <property type="entry name" value="MFS general substrate transporter"/>
    <property type="match status" value="1"/>
</dbReference>
<dbReference type="AlphaFoldDB" id="A0AAV4ZLA4"/>
<dbReference type="GO" id="GO:0022857">
    <property type="term" value="F:transmembrane transporter activity"/>
    <property type="evidence" value="ECO:0007669"/>
    <property type="project" value="InterPro"/>
</dbReference>
<evidence type="ECO:0000256" key="4">
    <source>
        <dbReference type="SAM" id="MobiDB-lite"/>
    </source>
</evidence>
<dbReference type="PANTHER" id="PTHR23539">
    <property type="entry name" value="MFS TRANSPORTER"/>
    <property type="match status" value="1"/>
</dbReference>
<feature type="transmembrane region" description="Helical" evidence="5">
    <location>
        <begin position="154"/>
        <end position="174"/>
    </location>
</feature>
<feature type="transmembrane region" description="Helical" evidence="5">
    <location>
        <begin position="391"/>
        <end position="409"/>
    </location>
</feature>
<dbReference type="PROSITE" id="PS50850">
    <property type="entry name" value="MFS"/>
    <property type="match status" value="1"/>
</dbReference>
<evidence type="ECO:0000259" key="6">
    <source>
        <dbReference type="PROSITE" id="PS50850"/>
    </source>
</evidence>
<dbReference type="InterPro" id="IPR011701">
    <property type="entry name" value="MFS"/>
</dbReference>
<name>A0AAV4ZLA4_9HYPH</name>
<feature type="transmembrane region" description="Helical" evidence="5">
    <location>
        <begin position="233"/>
        <end position="255"/>
    </location>
</feature>
<feature type="transmembrane region" description="Helical" evidence="5">
    <location>
        <begin position="57"/>
        <end position="77"/>
    </location>
</feature>
<dbReference type="Gene3D" id="1.20.1250.20">
    <property type="entry name" value="MFS general substrate transporter like domains"/>
    <property type="match status" value="2"/>
</dbReference>
<feature type="transmembrane region" description="Helical" evidence="5">
    <location>
        <begin position="324"/>
        <end position="350"/>
    </location>
</feature>
<dbReference type="Pfam" id="PF07690">
    <property type="entry name" value="MFS_1"/>
    <property type="match status" value="1"/>
</dbReference>
<proteinExistence type="predicted"/>
<reference evidence="7" key="1">
    <citation type="journal article" date="2016" name="Front. Microbiol.">
        <title>Genome Sequence of the Piezophilic, Mesophilic Sulfate-Reducing Bacterium Desulfovibrio indicus J2T.</title>
        <authorList>
            <person name="Cao J."/>
            <person name="Maignien L."/>
            <person name="Shao Z."/>
            <person name="Alain K."/>
            <person name="Jebbar M."/>
        </authorList>
    </citation>
    <scope>NUCLEOTIDE SEQUENCE</scope>
    <source>
        <strain evidence="7">DSM 16372</strain>
    </source>
</reference>
<gene>
    <name evidence="7" type="ORF">BHAOGJBA_2502</name>
</gene>
<comment type="caution">
    <text evidence="7">The sequence shown here is derived from an EMBL/GenBank/DDBJ whole genome shotgun (WGS) entry which is preliminary data.</text>
</comment>
<feature type="transmembrane region" description="Helical" evidence="5">
    <location>
        <begin position="180"/>
        <end position="199"/>
    </location>
</feature>
<evidence type="ECO:0000256" key="5">
    <source>
        <dbReference type="SAM" id="Phobius"/>
    </source>
</evidence>
<keyword evidence="2 5" id="KW-1133">Transmembrane helix</keyword>
<evidence type="ECO:0000313" key="7">
    <source>
        <dbReference type="EMBL" id="GJD88977.1"/>
    </source>
</evidence>
<keyword evidence="3 5" id="KW-0472">Membrane</keyword>
<dbReference type="EMBL" id="BPQO01000009">
    <property type="protein sequence ID" value="GJD88977.1"/>
    <property type="molecule type" value="Genomic_DNA"/>
</dbReference>
<feature type="transmembrane region" description="Helical" evidence="5">
    <location>
        <begin position="267"/>
        <end position="289"/>
    </location>
</feature>
<evidence type="ECO:0000256" key="3">
    <source>
        <dbReference type="ARBA" id="ARBA00023136"/>
    </source>
</evidence>
<dbReference type="InterPro" id="IPR036259">
    <property type="entry name" value="MFS_trans_sf"/>
</dbReference>
<sequence>MIAAAGAGSESRAPSARVLRGLDALNFFLADVRDGLGPYLAIYLLAVRGPDQGWNEATIGLVITISGIAGLIAQTPAGALIDRTRAKRLVVIAAAVAVTLSSLALPFIQSFWLVAATQSVAGIAGAIFPPALAAITLGVVGPKAFARRIGRNEGFNHAGNAVSAAIAGATAYFFGPIVVFWLMALLAAASIGAMLMIPARAIDDDLARGLDHPEGADDAAPSGLGALVQNRTLLLFALLCAAFHLANAAMLPSVGQLLTKLSGKDHATSLIAVCIVAAQCVMVPVAVFVGARADAIGRKPIFLAAFGVLALRGVLYTFSDNPFWLVGVQLLDGIGAGVYGALFPVVVADLTRGTGRFNAAQGAVATAQGLGAAFSATLAGALIVWAGFSAAFLALAGIAGLAFLAYLLLMPETYGYTPPGAKPDGRPDGRSGSAPGSRPLATASA</sequence>
<keyword evidence="8" id="KW-1185">Reference proteome</keyword>
<dbReference type="RefSeq" id="WP_066922030.1">
    <property type="nucleotide sequence ID" value="NZ_BPQO01000009.1"/>
</dbReference>
<feature type="transmembrane region" description="Helical" evidence="5">
    <location>
        <begin position="120"/>
        <end position="142"/>
    </location>
</feature>
<protein>
    <submittedName>
        <fullName evidence="7">MFS-type transporter</fullName>
    </submittedName>
</protein>
<organism evidence="7 8">
    <name type="scientific">Methylobacterium hispanicum</name>
    <dbReference type="NCBI Taxonomy" id="270350"/>
    <lineage>
        <taxon>Bacteria</taxon>
        <taxon>Pseudomonadati</taxon>
        <taxon>Pseudomonadota</taxon>
        <taxon>Alphaproteobacteria</taxon>
        <taxon>Hyphomicrobiales</taxon>
        <taxon>Methylobacteriaceae</taxon>
        <taxon>Methylobacterium</taxon>
    </lineage>
</organism>
<dbReference type="InterPro" id="IPR020846">
    <property type="entry name" value="MFS_dom"/>
</dbReference>
<dbReference type="PANTHER" id="PTHR23539:SF1">
    <property type="entry name" value="MAJOR FACILITATOR SUPERFAMILY (MFS) PROFILE DOMAIN-CONTAINING PROTEIN"/>
    <property type="match status" value="1"/>
</dbReference>
<evidence type="ECO:0000256" key="2">
    <source>
        <dbReference type="ARBA" id="ARBA00022989"/>
    </source>
</evidence>
<feature type="domain" description="Major facilitator superfamily (MFS) profile" evidence="6">
    <location>
        <begin position="1"/>
        <end position="414"/>
    </location>
</feature>
<feature type="transmembrane region" description="Helical" evidence="5">
    <location>
        <begin position="301"/>
        <end position="318"/>
    </location>
</feature>
<feature type="region of interest" description="Disordered" evidence="4">
    <location>
        <begin position="418"/>
        <end position="445"/>
    </location>
</feature>
<evidence type="ECO:0000313" key="8">
    <source>
        <dbReference type="Proteomes" id="UP001055247"/>
    </source>
</evidence>
<reference evidence="7" key="2">
    <citation type="submission" date="2021-08" db="EMBL/GenBank/DDBJ databases">
        <authorList>
            <person name="Tani A."/>
            <person name="Ola A."/>
            <person name="Ogura Y."/>
            <person name="Katsura K."/>
            <person name="Hayashi T."/>
        </authorList>
    </citation>
    <scope>NUCLEOTIDE SEQUENCE</scope>
    <source>
        <strain evidence="7">DSM 16372</strain>
    </source>
</reference>
<feature type="transmembrane region" description="Helical" evidence="5">
    <location>
        <begin position="89"/>
        <end position="108"/>
    </location>
</feature>
<evidence type="ECO:0000256" key="1">
    <source>
        <dbReference type="ARBA" id="ARBA00022692"/>
    </source>
</evidence>
<keyword evidence="1 5" id="KW-0812">Transmembrane</keyword>
<dbReference type="Proteomes" id="UP001055247">
    <property type="component" value="Unassembled WGS sequence"/>
</dbReference>